<evidence type="ECO:0000259" key="8">
    <source>
        <dbReference type="PROSITE" id="PS51297"/>
    </source>
</evidence>
<organism evidence="9 11">
    <name type="scientific">Elaeis guineensis var. tenera</name>
    <name type="common">Oil palm</name>
    <dbReference type="NCBI Taxonomy" id="51953"/>
    <lineage>
        <taxon>Eukaryota</taxon>
        <taxon>Viridiplantae</taxon>
        <taxon>Streptophyta</taxon>
        <taxon>Embryophyta</taxon>
        <taxon>Tracheophyta</taxon>
        <taxon>Spermatophyta</taxon>
        <taxon>Magnoliopsida</taxon>
        <taxon>Liliopsida</taxon>
        <taxon>Arecaceae</taxon>
        <taxon>Arecoideae</taxon>
        <taxon>Cocoseae</taxon>
        <taxon>Elaeidinae</taxon>
        <taxon>Elaeis</taxon>
    </lineage>
</organism>
<dbReference type="GO" id="GO:0046983">
    <property type="term" value="F:protein dimerization activity"/>
    <property type="evidence" value="ECO:0007669"/>
    <property type="project" value="InterPro"/>
</dbReference>
<evidence type="ECO:0000313" key="9">
    <source>
        <dbReference type="Proteomes" id="UP000504607"/>
    </source>
</evidence>
<feature type="domain" description="MADS-box" evidence="7">
    <location>
        <begin position="1"/>
        <end position="61"/>
    </location>
</feature>
<evidence type="ECO:0000256" key="1">
    <source>
        <dbReference type="ARBA" id="ARBA00004123"/>
    </source>
</evidence>
<dbReference type="GO" id="GO:0003700">
    <property type="term" value="F:DNA-binding transcription factor activity"/>
    <property type="evidence" value="ECO:0007669"/>
    <property type="project" value="InterPro"/>
</dbReference>
<dbReference type="InterPro" id="IPR002100">
    <property type="entry name" value="TF_MADSbox"/>
</dbReference>
<evidence type="ECO:0000256" key="2">
    <source>
        <dbReference type="ARBA" id="ARBA00023015"/>
    </source>
</evidence>
<dbReference type="SUPFAM" id="SSF55455">
    <property type="entry name" value="SRF-like"/>
    <property type="match status" value="1"/>
</dbReference>
<sequence>MVRGKTEVRRIENATSRQVTFSKRRNGLLKKAFELSVLCDAEVALIVFSPKGKLYEFSSSSSIQKTVDRYLMHTKDVNINIRATEQNMQQWRAEAEAMTKKIEHLEAYKRKLLGEGLGSCSLEELHGVEMQLEQSLIKIKERKYHMLMEQIARLKEKERILLEENLSLRGKERILFKENSSLHGKCKTEPPVQLITQASSNGDACQNMEVETELIIGRPGTCEAKQQDHVSLNKQWSQV</sequence>
<keyword evidence="6" id="KW-0175">Coiled coil</keyword>
<dbReference type="Gene3D" id="3.40.1810.10">
    <property type="entry name" value="Transcription factor, MADS-box"/>
    <property type="match status" value="1"/>
</dbReference>
<dbReference type="InterPro" id="IPR002487">
    <property type="entry name" value="TF_Kbox"/>
</dbReference>
<dbReference type="RefSeq" id="XP_010941168.1">
    <property type="nucleotide sequence ID" value="XM_010942866.1"/>
</dbReference>
<evidence type="ECO:0000256" key="3">
    <source>
        <dbReference type="ARBA" id="ARBA00023125"/>
    </source>
</evidence>
<proteinExistence type="predicted"/>
<dbReference type="AlphaFoldDB" id="A0A6I9SBX4"/>
<keyword evidence="4" id="KW-0804">Transcription</keyword>
<evidence type="ECO:0000256" key="6">
    <source>
        <dbReference type="SAM" id="Coils"/>
    </source>
</evidence>
<dbReference type="GO" id="GO:0045944">
    <property type="term" value="P:positive regulation of transcription by RNA polymerase II"/>
    <property type="evidence" value="ECO:0007669"/>
    <property type="project" value="InterPro"/>
</dbReference>
<dbReference type="FunFam" id="3.40.1810.10:FF:000008">
    <property type="entry name" value="MADS-box transcription factor 1"/>
    <property type="match status" value="1"/>
</dbReference>
<evidence type="ECO:0000256" key="5">
    <source>
        <dbReference type="ARBA" id="ARBA00023242"/>
    </source>
</evidence>
<dbReference type="PRINTS" id="PR00404">
    <property type="entry name" value="MADSDOMAIN"/>
</dbReference>
<comment type="subcellular location">
    <subcellularLocation>
        <location evidence="1">Nucleus</location>
    </subcellularLocation>
</comment>
<dbReference type="GeneID" id="105059538"/>
<accession>A0A6I9SBX4</accession>
<dbReference type="PANTHER" id="PTHR48019">
    <property type="entry name" value="SERUM RESPONSE FACTOR HOMOLOG"/>
    <property type="match status" value="1"/>
</dbReference>
<dbReference type="CDD" id="cd00265">
    <property type="entry name" value="MADS_MEF2_like"/>
    <property type="match status" value="1"/>
</dbReference>
<feature type="coiled-coil region" evidence="6">
    <location>
        <begin position="137"/>
        <end position="164"/>
    </location>
</feature>
<keyword evidence="9" id="KW-1185">Reference proteome</keyword>
<dbReference type="PROSITE" id="PS51297">
    <property type="entry name" value="K_BOX"/>
    <property type="match status" value="1"/>
</dbReference>
<dbReference type="OrthoDB" id="1898716at2759"/>
<keyword evidence="3" id="KW-0238">DNA-binding</keyword>
<evidence type="ECO:0000256" key="4">
    <source>
        <dbReference type="ARBA" id="ARBA00023163"/>
    </source>
</evidence>
<keyword evidence="5" id="KW-0539">Nucleus</keyword>
<dbReference type="KEGG" id="egu:105059538"/>
<feature type="coiled-coil region" evidence="6">
    <location>
        <begin position="74"/>
        <end position="108"/>
    </location>
</feature>
<gene>
    <name evidence="10 11" type="primary">LOC105059538</name>
</gene>
<feature type="domain" description="K-box" evidence="8">
    <location>
        <begin position="88"/>
        <end position="182"/>
    </location>
</feature>
<dbReference type="GO" id="GO:0000977">
    <property type="term" value="F:RNA polymerase II transcription regulatory region sequence-specific DNA binding"/>
    <property type="evidence" value="ECO:0007669"/>
    <property type="project" value="InterPro"/>
</dbReference>
<dbReference type="PROSITE" id="PS00350">
    <property type="entry name" value="MADS_BOX_1"/>
    <property type="match status" value="1"/>
</dbReference>
<dbReference type="Proteomes" id="UP000504607">
    <property type="component" value="Chromosome 16"/>
</dbReference>
<name>A0A6I9SBX4_ELAGV</name>
<dbReference type="SMART" id="SM00432">
    <property type="entry name" value="MADS"/>
    <property type="match status" value="1"/>
</dbReference>
<dbReference type="InterPro" id="IPR033896">
    <property type="entry name" value="MEF2-like_N"/>
</dbReference>
<evidence type="ECO:0000313" key="11">
    <source>
        <dbReference type="RefSeq" id="XP_010941168.1"/>
    </source>
</evidence>
<keyword evidence="2" id="KW-0805">Transcription regulation</keyword>
<dbReference type="InterPro" id="IPR050142">
    <property type="entry name" value="MADS-box/MEF2_TF"/>
</dbReference>
<reference evidence="10 11" key="1">
    <citation type="submission" date="2025-04" db="UniProtKB">
        <authorList>
            <consortium name="RefSeq"/>
        </authorList>
    </citation>
    <scope>IDENTIFICATION</scope>
</reference>
<dbReference type="Pfam" id="PF01486">
    <property type="entry name" value="K-box"/>
    <property type="match status" value="1"/>
</dbReference>
<dbReference type="RefSeq" id="XP_010941167.1">
    <property type="nucleotide sequence ID" value="XM_010942865.2"/>
</dbReference>
<dbReference type="GO" id="GO:0005634">
    <property type="term" value="C:nucleus"/>
    <property type="evidence" value="ECO:0007669"/>
    <property type="project" value="UniProtKB-SubCell"/>
</dbReference>
<dbReference type="Pfam" id="PF00319">
    <property type="entry name" value="SRF-TF"/>
    <property type="match status" value="1"/>
</dbReference>
<dbReference type="PROSITE" id="PS50066">
    <property type="entry name" value="MADS_BOX_2"/>
    <property type="match status" value="1"/>
</dbReference>
<protein>
    <submittedName>
        <fullName evidence="10 11">MADS-box protein SOC1 isoform X1</fullName>
    </submittedName>
</protein>
<dbReference type="InterPro" id="IPR036879">
    <property type="entry name" value="TF_MADSbox_sf"/>
</dbReference>
<evidence type="ECO:0000313" key="10">
    <source>
        <dbReference type="RefSeq" id="XP_010941167.1"/>
    </source>
</evidence>
<evidence type="ECO:0000259" key="7">
    <source>
        <dbReference type="PROSITE" id="PS50066"/>
    </source>
</evidence>